<proteinExistence type="predicted"/>
<evidence type="ECO:0000256" key="2">
    <source>
        <dbReference type="PROSITE-ProRule" id="PRU00335"/>
    </source>
</evidence>
<feature type="domain" description="HTH tetR-type" evidence="3">
    <location>
        <begin position="13"/>
        <end position="74"/>
    </location>
</feature>
<keyword evidence="1 2" id="KW-0238">DNA-binding</keyword>
<dbReference type="Gene3D" id="1.10.357.10">
    <property type="entry name" value="Tetracycline Repressor, domain 2"/>
    <property type="match status" value="1"/>
</dbReference>
<evidence type="ECO:0000259" key="3">
    <source>
        <dbReference type="PROSITE" id="PS50977"/>
    </source>
</evidence>
<dbReference type="PANTHER" id="PTHR43479">
    <property type="entry name" value="ACREF/ENVCD OPERON REPRESSOR-RELATED"/>
    <property type="match status" value="1"/>
</dbReference>
<keyword evidence="5" id="KW-1185">Reference proteome</keyword>
<accession>A0A8J3IWV0</accession>
<organism evidence="4 5">
    <name type="scientific">Reticulibacter mediterranei</name>
    <dbReference type="NCBI Taxonomy" id="2778369"/>
    <lineage>
        <taxon>Bacteria</taxon>
        <taxon>Bacillati</taxon>
        <taxon>Chloroflexota</taxon>
        <taxon>Ktedonobacteria</taxon>
        <taxon>Ktedonobacterales</taxon>
        <taxon>Reticulibacteraceae</taxon>
        <taxon>Reticulibacter</taxon>
    </lineage>
</organism>
<dbReference type="InterPro" id="IPR001647">
    <property type="entry name" value="HTH_TetR"/>
</dbReference>
<comment type="caution">
    <text evidence="4">The sequence shown here is derived from an EMBL/GenBank/DDBJ whole genome shotgun (WGS) entry which is preliminary data.</text>
</comment>
<dbReference type="InterPro" id="IPR009057">
    <property type="entry name" value="Homeodomain-like_sf"/>
</dbReference>
<protein>
    <recommendedName>
        <fullName evidence="3">HTH tetR-type domain-containing protein</fullName>
    </recommendedName>
</protein>
<dbReference type="RefSeq" id="WP_220209048.1">
    <property type="nucleotide sequence ID" value="NZ_BNJK01000002.1"/>
</dbReference>
<feature type="DNA-binding region" description="H-T-H motif" evidence="2">
    <location>
        <begin position="37"/>
        <end position="56"/>
    </location>
</feature>
<dbReference type="PANTHER" id="PTHR43479:SF7">
    <property type="entry name" value="TETR-FAMILY TRANSCRIPTIONAL REGULATOR"/>
    <property type="match status" value="1"/>
</dbReference>
<dbReference type="PROSITE" id="PS50977">
    <property type="entry name" value="HTH_TETR_2"/>
    <property type="match status" value="1"/>
</dbReference>
<dbReference type="EMBL" id="BNJK01000002">
    <property type="protein sequence ID" value="GHO98292.1"/>
    <property type="molecule type" value="Genomic_DNA"/>
</dbReference>
<dbReference type="Proteomes" id="UP000597444">
    <property type="component" value="Unassembled WGS sequence"/>
</dbReference>
<evidence type="ECO:0000256" key="1">
    <source>
        <dbReference type="ARBA" id="ARBA00023125"/>
    </source>
</evidence>
<name>A0A8J3IWV0_9CHLR</name>
<sequence>MSRAVNDSDPRVQRTRQLLIQAFMALVQEKMNIHSVSVLEITTRATVNRATFYAHFEDKYALVECWLREKFQRALACKLPDSSTLQRETLHRLILAVFDFLALVRYYHRPSDQQYEPLFEIAIQQELYELLLRWLQQAPVVAPLREEMRETTAQVISWAIFGPAAQWSRGDQSIPAEEMASHILTVVIAGLSPVVIVPDQCSKPG</sequence>
<dbReference type="AlphaFoldDB" id="A0A8J3IWV0"/>
<dbReference type="GO" id="GO:0003677">
    <property type="term" value="F:DNA binding"/>
    <property type="evidence" value="ECO:0007669"/>
    <property type="project" value="UniProtKB-UniRule"/>
</dbReference>
<evidence type="ECO:0000313" key="5">
    <source>
        <dbReference type="Proteomes" id="UP000597444"/>
    </source>
</evidence>
<dbReference type="InterPro" id="IPR050624">
    <property type="entry name" value="HTH-type_Tx_Regulator"/>
</dbReference>
<evidence type="ECO:0000313" key="4">
    <source>
        <dbReference type="EMBL" id="GHO98292.1"/>
    </source>
</evidence>
<reference evidence="4" key="1">
    <citation type="submission" date="2020-10" db="EMBL/GenBank/DDBJ databases">
        <title>Taxonomic study of unclassified bacteria belonging to the class Ktedonobacteria.</title>
        <authorList>
            <person name="Yabe S."/>
            <person name="Wang C.M."/>
            <person name="Zheng Y."/>
            <person name="Sakai Y."/>
            <person name="Cavaletti L."/>
            <person name="Monciardini P."/>
            <person name="Donadio S."/>
        </authorList>
    </citation>
    <scope>NUCLEOTIDE SEQUENCE</scope>
    <source>
        <strain evidence="4">ID150040</strain>
    </source>
</reference>
<dbReference type="SUPFAM" id="SSF46689">
    <property type="entry name" value="Homeodomain-like"/>
    <property type="match status" value="1"/>
</dbReference>
<dbReference type="Pfam" id="PF00440">
    <property type="entry name" value="TetR_N"/>
    <property type="match status" value="1"/>
</dbReference>
<gene>
    <name evidence="4" type="ORF">KSF_083400</name>
</gene>